<evidence type="ECO:0000256" key="3">
    <source>
        <dbReference type="ARBA" id="ARBA00004308"/>
    </source>
</evidence>
<keyword evidence="17" id="KW-0539">Nucleus</keyword>
<evidence type="ECO:0000256" key="13">
    <source>
        <dbReference type="ARBA" id="ARBA00023065"/>
    </source>
</evidence>
<evidence type="ECO:0000256" key="19">
    <source>
        <dbReference type="ARBA" id="ARBA00024167"/>
    </source>
</evidence>
<evidence type="ECO:0000256" key="12">
    <source>
        <dbReference type="ARBA" id="ARBA00023002"/>
    </source>
</evidence>
<dbReference type="OMA" id="EESWPED"/>
<keyword evidence="7" id="KW-0963">Cytoplasm</keyword>
<dbReference type="Gene3D" id="3.40.30.10">
    <property type="entry name" value="Glutaredoxin"/>
    <property type="match status" value="1"/>
</dbReference>
<evidence type="ECO:0000256" key="4">
    <source>
        <dbReference type="ARBA" id="ARBA00004496"/>
    </source>
</evidence>
<evidence type="ECO:0000256" key="7">
    <source>
        <dbReference type="ARBA" id="ARBA00022490"/>
    </source>
</evidence>
<comment type="subcellular location">
    <subcellularLocation>
        <location evidence="4">Cytoplasm</location>
    </subcellularLocation>
    <subcellularLocation>
        <location evidence="3">Endomembrane system</location>
    </subcellularLocation>
    <subcellularLocation>
        <location evidence="2">Membrane</location>
        <topology evidence="2">Single-pass membrane protein</topology>
    </subcellularLocation>
    <subcellularLocation>
        <location evidence="1">Nucleus</location>
    </subcellularLocation>
</comment>
<comment type="catalytic activity">
    <reaction evidence="19">
        <text>chloride(in) = chloride(out)</text>
        <dbReference type="Rhea" id="RHEA:29823"/>
        <dbReference type="ChEBI" id="CHEBI:17996"/>
    </reaction>
</comment>
<dbReference type="PANTHER" id="PTHR45476">
    <property type="entry name" value="CHLORIDE INTRACELLULAR CHANNEL PROTEIN 6-RELATED"/>
    <property type="match status" value="1"/>
</dbReference>
<evidence type="ECO:0000256" key="6">
    <source>
        <dbReference type="ARBA" id="ARBA00022448"/>
    </source>
</evidence>
<dbReference type="GeneTree" id="ENSGT00940000155017"/>
<organism evidence="21 22">
    <name type="scientific">Pan troglodytes</name>
    <name type="common">Chimpanzee</name>
    <dbReference type="NCBI Taxonomy" id="9598"/>
    <lineage>
        <taxon>Eukaryota</taxon>
        <taxon>Metazoa</taxon>
        <taxon>Chordata</taxon>
        <taxon>Craniata</taxon>
        <taxon>Vertebrata</taxon>
        <taxon>Euteleostomi</taxon>
        <taxon>Mammalia</taxon>
        <taxon>Eutheria</taxon>
        <taxon>Euarchontoglires</taxon>
        <taxon>Primates</taxon>
        <taxon>Haplorrhini</taxon>
        <taxon>Catarrhini</taxon>
        <taxon>Hominidae</taxon>
        <taxon>Pan</taxon>
    </lineage>
</organism>
<evidence type="ECO:0000313" key="22">
    <source>
        <dbReference type="Proteomes" id="UP000002277"/>
    </source>
</evidence>
<dbReference type="EMBL" id="AACZ04026668">
    <property type="status" value="NOT_ANNOTATED_CDS"/>
    <property type="molecule type" value="Genomic_DNA"/>
</dbReference>
<keyword evidence="13" id="KW-0406">Ion transport</keyword>
<dbReference type="PRINTS" id="PR01263">
    <property type="entry name" value="INTCLCHANNEL"/>
</dbReference>
<dbReference type="SUPFAM" id="SSF52833">
    <property type="entry name" value="Thioredoxin-like"/>
    <property type="match status" value="1"/>
</dbReference>
<reference evidence="21" key="2">
    <citation type="submission" date="2025-08" db="UniProtKB">
        <authorList>
            <consortium name="Ensembl"/>
        </authorList>
    </citation>
    <scope>IDENTIFICATION</scope>
</reference>
<dbReference type="Gene3D" id="1.20.1050.10">
    <property type="match status" value="1"/>
</dbReference>
<dbReference type="InParanoid" id="A0A2I3T137"/>
<evidence type="ECO:0000259" key="20">
    <source>
        <dbReference type="Pfam" id="PF22441"/>
    </source>
</evidence>
<evidence type="ECO:0000256" key="14">
    <source>
        <dbReference type="ARBA" id="ARBA00023136"/>
    </source>
</evidence>
<evidence type="ECO:0000256" key="2">
    <source>
        <dbReference type="ARBA" id="ARBA00004167"/>
    </source>
</evidence>
<evidence type="ECO:0000256" key="17">
    <source>
        <dbReference type="ARBA" id="ARBA00023242"/>
    </source>
</evidence>
<evidence type="ECO:0000256" key="11">
    <source>
        <dbReference type="ARBA" id="ARBA00022989"/>
    </source>
</evidence>
<proteinExistence type="inferred from homology"/>
<keyword evidence="10" id="KW-0851">Voltage-gated channel</keyword>
<keyword evidence="14" id="KW-0472">Membrane</keyword>
<dbReference type="GO" id="GO:0034707">
    <property type="term" value="C:chloride channel complex"/>
    <property type="evidence" value="ECO:0007669"/>
    <property type="project" value="UniProtKB-KW"/>
</dbReference>
<name>A0A2I3T137_PANTR</name>
<sequence length="153" mass="17335">MILWLKGVVFSVTIADLKRRPADLQNLPLRTHPPFITFNNEVKTNVNKIEEFLEDIVCPPKYLELSPKHAESNTAGMDVFAKFSAYIKNSRPEANEALEESWPEDTYPLKTKREAIRVPPSSYIRLRHFLFTGDYKTPAPSSFGADAILGLSP</sequence>
<dbReference type="GO" id="GO:0005254">
    <property type="term" value="F:chloride channel activity"/>
    <property type="evidence" value="ECO:0007669"/>
    <property type="project" value="UniProtKB-KW"/>
</dbReference>
<feature type="domain" description="CLIC N-terminal" evidence="20">
    <location>
        <begin position="1"/>
        <end position="60"/>
    </location>
</feature>
<accession>A0A2I3T137</accession>
<keyword evidence="11" id="KW-1133">Transmembrane helix</keyword>
<dbReference type="GO" id="GO:0005634">
    <property type="term" value="C:nucleus"/>
    <property type="evidence" value="ECO:0007669"/>
    <property type="project" value="UniProtKB-SubCell"/>
</dbReference>
<evidence type="ECO:0000256" key="8">
    <source>
        <dbReference type="ARBA" id="ARBA00022553"/>
    </source>
</evidence>
<evidence type="ECO:0000313" key="21">
    <source>
        <dbReference type="Ensembl" id="ENSPTRP00000082912.1"/>
    </source>
</evidence>
<dbReference type="InterPro" id="IPR036249">
    <property type="entry name" value="Thioredoxin-like_sf"/>
</dbReference>
<comment type="similarity">
    <text evidence="5">Belongs to the chloride channel CLIC family.</text>
</comment>
<keyword evidence="9" id="KW-0812">Transmembrane</keyword>
<evidence type="ECO:0000256" key="18">
    <source>
        <dbReference type="ARBA" id="ARBA00023303"/>
    </source>
</evidence>
<keyword evidence="16" id="KW-0868">Chloride</keyword>
<evidence type="ECO:0000256" key="1">
    <source>
        <dbReference type="ARBA" id="ARBA00004123"/>
    </source>
</evidence>
<reference evidence="21 22" key="1">
    <citation type="journal article" date="2005" name="Nature">
        <title>Initial sequence of the chimpanzee genome and comparison with the human genome.</title>
        <authorList>
            <consortium name="Chimpanzee sequencing and analysis consortium"/>
        </authorList>
    </citation>
    <scope>NUCLEOTIDE SEQUENCE [LARGE SCALE GENOMIC DNA]</scope>
</reference>
<evidence type="ECO:0000256" key="5">
    <source>
        <dbReference type="ARBA" id="ARBA00007655"/>
    </source>
</evidence>
<dbReference type="Pfam" id="PF22441">
    <property type="entry name" value="CLIC-like_N"/>
    <property type="match status" value="1"/>
</dbReference>
<protein>
    <recommendedName>
        <fullName evidence="20">CLIC N-terminal domain-containing protein</fullName>
    </recommendedName>
</protein>
<keyword evidence="15" id="KW-0869">Chloride channel</keyword>
<dbReference type="InterPro" id="IPR002946">
    <property type="entry name" value="CLIC"/>
</dbReference>
<evidence type="ECO:0000256" key="16">
    <source>
        <dbReference type="ARBA" id="ARBA00023214"/>
    </source>
</evidence>
<keyword evidence="12" id="KW-0560">Oxidoreductase</keyword>
<keyword evidence="6" id="KW-0813">Transport</keyword>
<dbReference type="InterPro" id="IPR053823">
    <property type="entry name" value="CLIC_N"/>
</dbReference>
<dbReference type="AlphaFoldDB" id="A0A2I3T137"/>
<dbReference type="GO" id="GO:0016491">
    <property type="term" value="F:oxidoreductase activity"/>
    <property type="evidence" value="ECO:0007669"/>
    <property type="project" value="UniProtKB-KW"/>
</dbReference>
<dbReference type="Proteomes" id="UP000002277">
    <property type="component" value="Chromosome 1"/>
</dbReference>
<reference evidence="21" key="3">
    <citation type="submission" date="2025-09" db="UniProtKB">
        <authorList>
            <consortium name="Ensembl"/>
        </authorList>
    </citation>
    <scope>IDENTIFICATION</scope>
</reference>
<evidence type="ECO:0000256" key="9">
    <source>
        <dbReference type="ARBA" id="ARBA00022692"/>
    </source>
</evidence>
<dbReference type="CDD" id="cd03061">
    <property type="entry name" value="GST_N_CLIC"/>
    <property type="match status" value="1"/>
</dbReference>
<evidence type="ECO:0000256" key="15">
    <source>
        <dbReference type="ARBA" id="ARBA00023173"/>
    </source>
</evidence>
<dbReference type="Ensembl" id="ENSPTRT00000101086.1">
    <property type="protein sequence ID" value="ENSPTRP00000082912.1"/>
    <property type="gene ID" value="ENSPTRG00000044090.1"/>
</dbReference>
<dbReference type="PANTHER" id="PTHR45476:SF5">
    <property type="entry name" value="CHLORIDE INTRACELLULAR CHANNEL 4-RELATED"/>
    <property type="match status" value="1"/>
</dbReference>
<dbReference type="GO" id="GO:0005737">
    <property type="term" value="C:cytoplasm"/>
    <property type="evidence" value="ECO:0007669"/>
    <property type="project" value="UniProtKB-SubCell"/>
</dbReference>
<keyword evidence="22" id="KW-1185">Reference proteome</keyword>
<keyword evidence="8" id="KW-0597">Phosphoprotein</keyword>
<evidence type="ECO:0000256" key="10">
    <source>
        <dbReference type="ARBA" id="ARBA00022882"/>
    </source>
</evidence>
<keyword evidence="18" id="KW-0407">Ion channel</keyword>